<dbReference type="AlphaFoldDB" id="A0A1X7VM29"/>
<dbReference type="EnsemblMetazoa" id="Aqu2.1.40944_001">
    <property type="protein sequence ID" value="Aqu2.1.40944_001"/>
    <property type="gene ID" value="Aqu2.1.40944"/>
</dbReference>
<evidence type="ECO:0000313" key="1">
    <source>
        <dbReference type="EnsemblMetazoa" id="Aqu2.1.40944_001"/>
    </source>
</evidence>
<accession>A0A1X7VM29</accession>
<name>A0A1X7VM29_AMPQE</name>
<sequence length="41" mass="4774">MKMAAMNSHQIIVCYMIWEGSIWVWLDSKTNSAYVLVLVLQ</sequence>
<proteinExistence type="predicted"/>
<dbReference type="InParanoid" id="A0A1X7VM29"/>
<reference evidence="1" key="1">
    <citation type="submission" date="2017-05" db="UniProtKB">
        <authorList>
            <consortium name="EnsemblMetazoa"/>
        </authorList>
    </citation>
    <scope>IDENTIFICATION</scope>
</reference>
<organism evidence="1">
    <name type="scientific">Amphimedon queenslandica</name>
    <name type="common">Sponge</name>
    <dbReference type="NCBI Taxonomy" id="400682"/>
    <lineage>
        <taxon>Eukaryota</taxon>
        <taxon>Metazoa</taxon>
        <taxon>Porifera</taxon>
        <taxon>Demospongiae</taxon>
        <taxon>Heteroscleromorpha</taxon>
        <taxon>Haplosclerida</taxon>
        <taxon>Niphatidae</taxon>
        <taxon>Amphimedon</taxon>
    </lineage>
</organism>
<protein>
    <submittedName>
        <fullName evidence="1">Uncharacterized protein</fullName>
    </submittedName>
</protein>